<sequence length="137" mass="15319">MRAVFALLTFATLAGCANPPLPTVDPGKAWIDMFTTTGRLVMAESLDGRKLNDGRYFQVDPGSHELEVRFDYEMYAGGGLVNDPFDRTCYLTVRYDGFKAGERYRLEGRAIAMQASARLYDSSRQIVAEDRAIHCIP</sequence>
<gene>
    <name evidence="2" type="ORF">LT40_16130</name>
</gene>
<keyword evidence="1" id="KW-0732">Signal</keyword>
<accession>A0A089YZA4</accession>
<keyword evidence="3" id="KW-1185">Reference proteome</keyword>
<evidence type="ECO:0000313" key="3">
    <source>
        <dbReference type="Proteomes" id="UP000029499"/>
    </source>
</evidence>
<name>A0A089YZA4_9PSED</name>
<dbReference type="AlphaFoldDB" id="A0A089YZA4"/>
<keyword evidence="2" id="KW-0449">Lipoprotein</keyword>
<evidence type="ECO:0000313" key="2">
    <source>
        <dbReference type="EMBL" id="AIS18825.1"/>
    </source>
</evidence>
<feature type="signal peptide" evidence="1">
    <location>
        <begin position="1"/>
        <end position="17"/>
    </location>
</feature>
<dbReference type="PROSITE" id="PS51257">
    <property type="entry name" value="PROKAR_LIPOPROTEIN"/>
    <property type="match status" value="1"/>
</dbReference>
<evidence type="ECO:0000256" key="1">
    <source>
        <dbReference type="SAM" id="SignalP"/>
    </source>
</evidence>
<dbReference type="KEGG" id="prh:LT40_16130"/>
<reference evidence="2 3" key="1">
    <citation type="journal article" date="2015" name="J. Biotechnol.">
        <title>Complete genome sequence of Pseudomonas rhizosphaerae IH5T (=DSM 16299T), a phosphate-solubilizing rhizobacterium for bacterial biofertilizer.</title>
        <authorList>
            <person name="Kwak Y."/>
            <person name="Jung B.K."/>
            <person name="Shin J.H."/>
        </authorList>
    </citation>
    <scope>NUCLEOTIDE SEQUENCE [LARGE SCALE GENOMIC DNA]</scope>
    <source>
        <strain evidence="2">DSM 16299</strain>
    </source>
</reference>
<dbReference type="HOGENOM" id="CLU_118102_0_0_6"/>
<dbReference type="Proteomes" id="UP000029499">
    <property type="component" value="Chromosome"/>
</dbReference>
<proteinExistence type="predicted"/>
<organism evidence="2 3">
    <name type="scientific">Pseudomonas rhizosphaerae</name>
    <dbReference type="NCBI Taxonomy" id="216142"/>
    <lineage>
        <taxon>Bacteria</taxon>
        <taxon>Pseudomonadati</taxon>
        <taxon>Pseudomonadota</taxon>
        <taxon>Gammaproteobacteria</taxon>
        <taxon>Pseudomonadales</taxon>
        <taxon>Pseudomonadaceae</taxon>
        <taxon>Pseudomonas</taxon>
    </lineage>
</organism>
<dbReference type="OrthoDB" id="6997359at2"/>
<feature type="chain" id="PRO_5001852365" evidence="1">
    <location>
        <begin position="18"/>
        <end position="137"/>
    </location>
</feature>
<protein>
    <submittedName>
        <fullName evidence="2">Lipoprotein</fullName>
    </submittedName>
</protein>
<dbReference type="STRING" id="216142.LT40_16130"/>
<dbReference type="RefSeq" id="WP_043191951.1">
    <property type="nucleotide sequence ID" value="NZ_CP009533.1"/>
</dbReference>
<dbReference type="EMBL" id="CP009533">
    <property type="protein sequence ID" value="AIS18825.1"/>
    <property type="molecule type" value="Genomic_DNA"/>
</dbReference>